<organism evidence="1 2">
    <name type="scientific">Stenotrophomonas phage Paxi</name>
    <dbReference type="NCBI Taxonomy" id="2859653"/>
    <lineage>
        <taxon>Viruses</taxon>
        <taxon>Duplodnaviria</taxon>
        <taxon>Heunggongvirae</taxon>
        <taxon>Uroviricota</taxon>
        <taxon>Caudoviricetes</taxon>
        <taxon>Schitoviridae</taxon>
        <taxon>Pokkenvirus</taxon>
        <taxon>Pokkenvirus paxi</taxon>
    </lineage>
</organism>
<name>A0AAE7WLV1_9CAUD</name>
<dbReference type="EMBL" id="MZ326856">
    <property type="protein sequence ID" value="QYW01849.1"/>
    <property type="molecule type" value="Genomic_DNA"/>
</dbReference>
<accession>A0AAE7WLV1</accession>
<evidence type="ECO:0000313" key="1">
    <source>
        <dbReference type="EMBL" id="QYW01849.1"/>
    </source>
</evidence>
<proteinExistence type="predicted"/>
<sequence>MKIKDETPVIHAAHLGLEGRFKIEKRKVGSDELIEVAPWQENLILNRGLDALGDPQQRDLDGWMYALAVGSGSTPPSVTDTGLVAKVAQIERSTASGATTSGRVVSPVPYGWYRKTYQFSAGAAAGNLSELGLKYYTNDNLLNTRALIKDSSGQPTTITVLADEILIVTYEVRVYVDMTDKTYTATIKGVETTITVRPMQINDTDPWWNPGSDFAFSDYIWGYYWYYNGTGLGVGPVTGVPSGTRESYSNVQLTTHTYVPGSYRFETSGNLSILNGAGRTFTAAVSVSSVIPFQVGFSPGWTKTNAETVALRMAVSWGRYTP</sequence>
<dbReference type="Proteomes" id="UP000827185">
    <property type="component" value="Segment"/>
</dbReference>
<evidence type="ECO:0000313" key="2">
    <source>
        <dbReference type="Proteomes" id="UP000827185"/>
    </source>
</evidence>
<reference evidence="1" key="1">
    <citation type="submission" date="2021-06" db="EMBL/GenBank/DDBJ databases">
        <title>Complete genome sequence of Stenotrophomonas maltophilia phage Paxi.</title>
        <authorList>
            <person name="Jeon E."/>
            <person name="Hudson A."/>
            <person name="Talcott A."/>
            <person name="Clark J."/>
            <person name="Liu M."/>
            <person name="Burrowes B."/>
        </authorList>
    </citation>
    <scope>NUCLEOTIDE SEQUENCE</scope>
</reference>
<keyword evidence="2" id="KW-1185">Reference proteome</keyword>
<gene>
    <name evidence="1" type="ORF">CPT_Paxi_083</name>
</gene>
<protein>
    <submittedName>
        <fullName evidence="1">Uncharacterized protein</fullName>
    </submittedName>
</protein>